<evidence type="ECO:0000313" key="2">
    <source>
        <dbReference type="EMBL" id="CAF1565302.1"/>
    </source>
</evidence>
<accession>A0A815Y3H8</accession>
<feature type="compositionally biased region" description="Polar residues" evidence="1">
    <location>
        <begin position="28"/>
        <end position="48"/>
    </location>
</feature>
<reference evidence="2" key="1">
    <citation type="submission" date="2021-02" db="EMBL/GenBank/DDBJ databases">
        <authorList>
            <person name="Nowell W R."/>
        </authorList>
    </citation>
    <scope>NUCLEOTIDE SEQUENCE</scope>
</reference>
<dbReference type="AlphaFoldDB" id="A0A815Y3H8"/>
<feature type="region of interest" description="Disordered" evidence="1">
    <location>
        <begin position="1"/>
        <end position="80"/>
    </location>
</feature>
<feature type="non-terminal residue" evidence="2">
    <location>
        <position position="1"/>
    </location>
</feature>
<dbReference type="EMBL" id="CAJNOG010007466">
    <property type="protein sequence ID" value="CAF1565302.1"/>
    <property type="molecule type" value="Genomic_DNA"/>
</dbReference>
<evidence type="ECO:0000313" key="3">
    <source>
        <dbReference type="Proteomes" id="UP000663845"/>
    </source>
</evidence>
<proteinExistence type="predicted"/>
<protein>
    <submittedName>
        <fullName evidence="2">Uncharacterized protein</fullName>
    </submittedName>
</protein>
<feature type="compositionally biased region" description="Basic and acidic residues" evidence="1">
    <location>
        <begin position="56"/>
        <end position="67"/>
    </location>
</feature>
<evidence type="ECO:0000256" key="1">
    <source>
        <dbReference type="SAM" id="MobiDB-lite"/>
    </source>
</evidence>
<feature type="compositionally biased region" description="Polar residues" evidence="1">
    <location>
        <begin position="1"/>
        <end position="16"/>
    </location>
</feature>
<organism evidence="2 3">
    <name type="scientific">Adineta steineri</name>
    <dbReference type="NCBI Taxonomy" id="433720"/>
    <lineage>
        <taxon>Eukaryota</taxon>
        <taxon>Metazoa</taxon>
        <taxon>Spiralia</taxon>
        <taxon>Gnathifera</taxon>
        <taxon>Rotifera</taxon>
        <taxon>Eurotatoria</taxon>
        <taxon>Bdelloidea</taxon>
        <taxon>Adinetida</taxon>
        <taxon>Adinetidae</taxon>
        <taxon>Adineta</taxon>
    </lineage>
</organism>
<sequence>KSNTPSLKSNTQSPKENAQPLKPKPQSPKINNHFPTSNIQPSGSTKSMQIIPIDYSTKKERSSEKVKRVPSKKASSDNEVVIENRNKKIDKYERRLNI</sequence>
<comment type="caution">
    <text evidence="2">The sequence shown here is derived from an EMBL/GenBank/DDBJ whole genome shotgun (WGS) entry which is preliminary data.</text>
</comment>
<gene>
    <name evidence="2" type="ORF">JYZ213_LOCUS47100</name>
</gene>
<dbReference type="Proteomes" id="UP000663845">
    <property type="component" value="Unassembled WGS sequence"/>
</dbReference>
<name>A0A815Y3H8_9BILA</name>